<evidence type="ECO:0000256" key="1">
    <source>
        <dbReference type="SAM" id="Phobius"/>
    </source>
</evidence>
<accession>A0A1V3IIW0</accession>
<evidence type="ECO:0000313" key="3">
    <source>
        <dbReference type="Proteomes" id="UP000189426"/>
    </source>
</evidence>
<reference evidence="2 3" key="1">
    <citation type="submission" date="2016-10" db="EMBL/GenBank/DDBJ databases">
        <title>Rodentibacter gen. nov. and new species.</title>
        <authorList>
            <person name="Christensen H."/>
        </authorList>
    </citation>
    <scope>NUCLEOTIDE SEQUENCE [LARGE SCALE GENOMIC DNA]</scope>
    <source>
        <strain evidence="2 3">Ppn418</strain>
    </source>
</reference>
<feature type="transmembrane region" description="Helical" evidence="1">
    <location>
        <begin position="12"/>
        <end position="29"/>
    </location>
</feature>
<gene>
    <name evidence="2" type="ORF">BKK47_03285</name>
</gene>
<dbReference type="Proteomes" id="UP000189426">
    <property type="component" value="Unassembled WGS sequence"/>
</dbReference>
<proteinExistence type="predicted"/>
<dbReference type="EMBL" id="MLHG01000018">
    <property type="protein sequence ID" value="OOF40766.1"/>
    <property type="molecule type" value="Genomic_DNA"/>
</dbReference>
<dbReference type="AlphaFoldDB" id="A0A1V3IIW0"/>
<keyword evidence="3" id="KW-1185">Reference proteome</keyword>
<protein>
    <submittedName>
        <fullName evidence="2">Uncharacterized protein</fullName>
    </submittedName>
</protein>
<feature type="transmembrane region" description="Helical" evidence="1">
    <location>
        <begin position="49"/>
        <end position="72"/>
    </location>
</feature>
<dbReference type="RefSeq" id="WP_077493502.1">
    <property type="nucleotide sequence ID" value="NZ_MLHG01000018.1"/>
</dbReference>
<keyword evidence="1" id="KW-0472">Membrane</keyword>
<evidence type="ECO:0000313" key="2">
    <source>
        <dbReference type="EMBL" id="OOF40766.1"/>
    </source>
</evidence>
<dbReference type="STRING" id="1908257.BKK47_03285"/>
<keyword evidence="1" id="KW-0812">Transmembrane</keyword>
<keyword evidence="1" id="KW-1133">Transmembrane helix</keyword>
<sequence>MNDIKFRAMRAAGIACFTVLVIIGVWVFTTSSDEMVNLLTLVSQQVGGGTTYGVFLLSALPPFAGFMVYHIWKWIIK</sequence>
<organism evidence="2 3">
    <name type="scientific">Rodentibacter mrazii</name>
    <dbReference type="NCBI Taxonomy" id="1908257"/>
    <lineage>
        <taxon>Bacteria</taxon>
        <taxon>Pseudomonadati</taxon>
        <taxon>Pseudomonadota</taxon>
        <taxon>Gammaproteobacteria</taxon>
        <taxon>Pasteurellales</taxon>
        <taxon>Pasteurellaceae</taxon>
        <taxon>Rodentibacter</taxon>
    </lineage>
</organism>
<comment type="caution">
    <text evidence="2">The sequence shown here is derived from an EMBL/GenBank/DDBJ whole genome shotgun (WGS) entry which is preliminary data.</text>
</comment>
<name>A0A1V3IIW0_9PAST</name>